<dbReference type="Proteomes" id="UP000659698">
    <property type="component" value="Unassembled WGS sequence"/>
</dbReference>
<name>A0ABR6VYD2_9BACT</name>
<keyword evidence="5" id="KW-1185">Reference proteome</keyword>
<proteinExistence type="predicted"/>
<sequence length="1754" mass="178121">MLSFVIPEWAQAQTPGLIFQPATGNGRNVLDPNLDNYVSKANTGYAGTTDIGAAANEIAYRLLPQLGSEPLNDLVTGSGGGHTDLAPNPLYMAFNGTQVLFRVRLGGNSSASKGYSFLIDSDGVFNKQQLSNGTLIDYSTPSKVKNLGFEYEVVLALNFDVVVYRHRGSGNDSDPFTSNVIWRGSANGGYSQYFQKAIAASTAGGNTDYFFDFYVPLSAFRGDGGIGISPDTPLRVTGSTVTSAQTGLEGTISDVGGIDDRTYANDKFAIWRNLIPVFPSTSLNQIQAGEFCQTAAPAAPVITTSPAIRVGTTTITGTSTENGGTITLFRNGSQVVAASPVIVANGAFSFPLPSGTTLAAGDILTVRVTRAASGNCAASTSVSSNSVTVTNVVRGECTAIAPSELSLSNGSKSLDIITNYSGLTTQTLKVYRDGNLMSGTVVAKTTGGTTYTFTPSTTTNQFAFAYDNTQATSYGTLTASVLQNGCESPRSASYYLNGNSLSTTPNTNTTATPTITSTPICTNNSTLTGTAEPNSLIYLFIDNEPALQSADGSIVASATASAATTTGGTGTWSIDLRNFAIKTGETLTVKAKAPGGPSTTNPYKGLSANSAGVAMGANCTTPAPTITSTTPCPTVTNITGTFASGATVLSGTTVTVYRQTGSTPDLTKDTRITEVATVTGTTWTAPLLGNANLAPGNTLYAVATGPAGRTTSSPSTATQVTSNSPASSYGLVLTSPIKERATVITGTSTTNGTVNLYIDGQRIAGTATVTGASTSTPVTWSIAISSVNQANLGTGTTVTASISPATAPAGGNTCESLQTSAVLVSCVPPSTTPTLAPAAQTVCNNSAAVLTVNNSENGVIYQIYNGTEASGPAMVGNGGSITLLSANLTAATVLTVRAFQVGAPDCQATLNGSTAITIAPPPTAFAISPLSASVCNGASASVTLAGSEEDVTYQIQLLNAATGTYTNTGNAVPGTGGALTMTTSTLTASGTFRVVGIRNGCTTEMGNTFAVTVPSSALTIVPSVQSVCAGSTATVTIQNSGNGISYQLQRFDGSNYVNSGSPVTGSGTSISLTTAALSVAGANTFRVWATSGQCAPFALTQQVTVNVTSGPPTAFTVTPATLSVCSGQVATLSLSGSQVGVSYQLYSGSTPVGSIVQGTGNALTLSSGAITTGGTYTVRATNSCGTQVTMGNTAVTVNPIPTAFALTPTTQSLCNNTAASIVVSGSQTNVTYRIQVYDPATGTYNDSGTGITGTGSAITLTSGLLTTSANLKVVATNSNGCSADMSNRVFVAVPTSSLTVAAITPTVCAGSPGQVRVVASETEVFYQLYVGSTAVGTSVEGTGGDIILTSSAITSTTSFTVRATPSNPAGCTAFQVGSPVTVNVSAPINQPTTLASATAVCSGSTGSITLATSQQGITYQMYNGTVPTGFGVTGTGGAITLTSDALSSNANLQVFAISSGCSNTPMGAAYPITVTTLPTQYSFENTQKIISSGGTVTIELLTTQNGVDYQIYNGSTPTGNRVRGNGTGIVLTSGPLSSPATLTVQALGTGGCSNITMRGFSAVTIDAAPLPVTLTSFTAIATGNGVQLDWTTASEKDNDYFFVERSHNGKEFVQLNQVKGNGTSTVTQTYTFTDAAAPAGTVYYRLKQVDVDGNSEYSKVISVQTSGSKAGAQVTVAPNPFIKDLTVTVNSAEDRTVILELYDVNQKLIIKETAQVSAGKATITKDLSTVANGIYFLRVTGASLSEVIRVVKKD</sequence>
<feature type="domain" description="Secretion system C-terminal sorting" evidence="2">
    <location>
        <begin position="1678"/>
        <end position="1744"/>
    </location>
</feature>
<evidence type="ECO:0000259" key="2">
    <source>
        <dbReference type="Pfam" id="PF18962"/>
    </source>
</evidence>
<evidence type="ECO:0000313" key="5">
    <source>
        <dbReference type="Proteomes" id="UP000659698"/>
    </source>
</evidence>
<organism evidence="4 5">
    <name type="scientific">Rufibacter sediminis</name>
    <dbReference type="NCBI Taxonomy" id="2762756"/>
    <lineage>
        <taxon>Bacteria</taxon>
        <taxon>Pseudomonadati</taxon>
        <taxon>Bacteroidota</taxon>
        <taxon>Cytophagia</taxon>
        <taxon>Cytophagales</taxon>
        <taxon>Hymenobacteraceae</taxon>
        <taxon>Rufibacter</taxon>
    </lineage>
</organism>
<dbReference type="InterPro" id="IPR013783">
    <property type="entry name" value="Ig-like_fold"/>
</dbReference>
<feature type="compositionally biased region" description="Polar residues" evidence="1">
    <location>
        <begin position="709"/>
        <end position="725"/>
    </location>
</feature>
<dbReference type="Pfam" id="PF19081">
    <property type="entry name" value="Ig_7"/>
    <property type="match status" value="1"/>
</dbReference>
<evidence type="ECO:0000256" key="1">
    <source>
        <dbReference type="SAM" id="MobiDB-lite"/>
    </source>
</evidence>
<comment type="caution">
    <text evidence="4">The sequence shown here is derived from an EMBL/GenBank/DDBJ whole genome shotgun (WGS) entry which is preliminary data.</text>
</comment>
<dbReference type="Pfam" id="PF18962">
    <property type="entry name" value="Por_Secre_tail"/>
    <property type="match status" value="1"/>
</dbReference>
<dbReference type="Gene3D" id="2.60.40.10">
    <property type="entry name" value="Immunoglobulins"/>
    <property type="match status" value="3"/>
</dbReference>
<dbReference type="SUPFAM" id="SSF48726">
    <property type="entry name" value="Immunoglobulin"/>
    <property type="match status" value="1"/>
</dbReference>
<gene>
    <name evidence="4" type="ORF">H7U12_21190</name>
</gene>
<dbReference type="NCBIfam" id="TIGR04183">
    <property type="entry name" value="Por_Secre_tail"/>
    <property type="match status" value="1"/>
</dbReference>
<reference evidence="4 5" key="1">
    <citation type="journal article" date="2019" name="Int. J. Syst. Evol. Microbiol.">
        <title>Rufibacter sediminis sp. nov., isolated from freshwater lake sediment.</title>
        <authorList>
            <person name="Qu J.H."/>
            <person name="Zhang L.J."/>
            <person name="Fu Y.H."/>
            <person name="Li H.F."/>
        </authorList>
    </citation>
    <scope>NUCLEOTIDE SEQUENCE [LARGE SCALE GENOMIC DNA]</scope>
    <source>
        <strain evidence="4 5">H-1</strain>
    </source>
</reference>
<dbReference type="InterPro" id="IPR026444">
    <property type="entry name" value="Secre_tail"/>
</dbReference>
<feature type="region of interest" description="Disordered" evidence="1">
    <location>
        <begin position="705"/>
        <end position="725"/>
    </location>
</feature>
<dbReference type="EMBL" id="JACOAF010000058">
    <property type="protein sequence ID" value="MBC3542215.1"/>
    <property type="molecule type" value="Genomic_DNA"/>
</dbReference>
<evidence type="ECO:0000259" key="3">
    <source>
        <dbReference type="Pfam" id="PF19081"/>
    </source>
</evidence>
<dbReference type="RefSeq" id="WP_186641923.1">
    <property type="nucleotide sequence ID" value="NZ_JACOAF010000058.1"/>
</dbReference>
<feature type="domain" description="Ig-like" evidence="3">
    <location>
        <begin position="1112"/>
        <end position="1199"/>
    </location>
</feature>
<dbReference type="InterPro" id="IPR036179">
    <property type="entry name" value="Ig-like_dom_sf"/>
</dbReference>
<dbReference type="InterPro" id="IPR044023">
    <property type="entry name" value="Ig_7"/>
</dbReference>
<protein>
    <submittedName>
        <fullName evidence="4">T9SS type A sorting domain-containing protein</fullName>
    </submittedName>
</protein>
<accession>A0ABR6VYD2</accession>
<evidence type="ECO:0000313" key="4">
    <source>
        <dbReference type="EMBL" id="MBC3542215.1"/>
    </source>
</evidence>